<dbReference type="OrthoDB" id="10021397at2759"/>
<evidence type="ECO:0000313" key="2">
    <source>
        <dbReference type="EMBL" id="KAJ5186702.1"/>
    </source>
</evidence>
<name>A0A9W9IZ92_9EURO</name>
<reference evidence="2" key="2">
    <citation type="journal article" date="2023" name="IMA Fungus">
        <title>Comparative genomic study of the Penicillium genus elucidates a diverse pangenome and 15 lateral gene transfer events.</title>
        <authorList>
            <person name="Petersen C."/>
            <person name="Sorensen T."/>
            <person name="Nielsen M.R."/>
            <person name="Sondergaard T.E."/>
            <person name="Sorensen J.L."/>
            <person name="Fitzpatrick D.A."/>
            <person name="Frisvad J.C."/>
            <person name="Nielsen K.L."/>
        </authorList>
    </citation>
    <scope>NUCLEOTIDE SEQUENCE</scope>
    <source>
        <strain evidence="2">IBT 20477</strain>
    </source>
</reference>
<dbReference type="AlphaFoldDB" id="A0A9W9IZ92"/>
<evidence type="ECO:0000313" key="3">
    <source>
        <dbReference type="Proteomes" id="UP001150942"/>
    </source>
</evidence>
<keyword evidence="1" id="KW-0472">Membrane</keyword>
<keyword evidence="1" id="KW-1133">Transmembrane helix</keyword>
<comment type="caution">
    <text evidence="2">The sequence shown here is derived from an EMBL/GenBank/DDBJ whole genome shotgun (WGS) entry which is preliminary data.</text>
</comment>
<proteinExistence type="predicted"/>
<sequence>MVSKLVAKSWHLLSHAVENPHSTLAGHGYSCSEIWTGVADRQSTMFEELEGTLRDRVIDAISQVMRMTFVLFPVAGAVMFVAAMFMKREKPFGYGVAVGG</sequence>
<keyword evidence="3" id="KW-1185">Reference proteome</keyword>
<reference evidence="2" key="1">
    <citation type="submission" date="2022-11" db="EMBL/GenBank/DDBJ databases">
        <authorList>
            <person name="Petersen C."/>
        </authorList>
    </citation>
    <scope>NUCLEOTIDE SEQUENCE</scope>
    <source>
        <strain evidence="2">IBT 20477</strain>
    </source>
</reference>
<accession>A0A9W9IZ92</accession>
<organism evidence="2 3">
    <name type="scientific">Penicillium cf. viridicatum</name>
    <dbReference type="NCBI Taxonomy" id="2972119"/>
    <lineage>
        <taxon>Eukaryota</taxon>
        <taxon>Fungi</taxon>
        <taxon>Dikarya</taxon>
        <taxon>Ascomycota</taxon>
        <taxon>Pezizomycotina</taxon>
        <taxon>Eurotiomycetes</taxon>
        <taxon>Eurotiomycetidae</taxon>
        <taxon>Eurotiales</taxon>
        <taxon>Aspergillaceae</taxon>
        <taxon>Penicillium</taxon>
    </lineage>
</organism>
<dbReference type="Proteomes" id="UP001150942">
    <property type="component" value="Unassembled WGS sequence"/>
</dbReference>
<feature type="transmembrane region" description="Helical" evidence="1">
    <location>
        <begin position="64"/>
        <end position="86"/>
    </location>
</feature>
<evidence type="ECO:0000256" key="1">
    <source>
        <dbReference type="SAM" id="Phobius"/>
    </source>
</evidence>
<protein>
    <submittedName>
        <fullName evidence="2">Major facilitator superfamily transporter</fullName>
    </submittedName>
</protein>
<dbReference type="EMBL" id="JAPQKQ010000008">
    <property type="protein sequence ID" value="KAJ5186702.1"/>
    <property type="molecule type" value="Genomic_DNA"/>
</dbReference>
<keyword evidence="1" id="KW-0812">Transmembrane</keyword>
<gene>
    <name evidence="2" type="ORF">N7449_011466</name>
</gene>